<name>A0A916YB36_9HYPH</name>
<dbReference type="RefSeq" id="WP_188854753.1">
    <property type="nucleotide sequence ID" value="NZ_BMJJ01000014.1"/>
</dbReference>
<evidence type="ECO:0000313" key="3">
    <source>
        <dbReference type="Proteomes" id="UP000613160"/>
    </source>
</evidence>
<organism evidence="2 3">
    <name type="scientific">Aureimonas glaciei</name>
    <dbReference type="NCBI Taxonomy" id="1776957"/>
    <lineage>
        <taxon>Bacteria</taxon>
        <taxon>Pseudomonadati</taxon>
        <taxon>Pseudomonadota</taxon>
        <taxon>Alphaproteobacteria</taxon>
        <taxon>Hyphomicrobiales</taxon>
        <taxon>Aurantimonadaceae</taxon>
        <taxon>Aureimonas</taxon>
    </lineage>
</organism>
<protein>
    <submittedName>
        <fullName evidence="2">Aminotransferase</fullName>
    </submittedName>
</protein>
<dbReference type="GO" id="GO:0008483">
    <property type="term" value="F:transaminase activity"/>
    <property type="evidence" value="ECO:0007669"/>
    <property type="project" value="UniProtKB-KW"/>
</dbReference>
<proteinExistence type="predicted"/>
<evidence type="ECO:0000259" key="1">
    <source>
        <dbReference type="Pfam" id="PF10006"/>
    </source>
</evidence>
<keyword evidence="2" id="KW-0808">Transferase</keyword>
<comment type="caution">
    <text evidence="2">The sequence shown here is derived from an EMBL/GenBank/DDBJ whole genome shotgun (WGS) entry which is preliminary data.</text>
</comment>
<feature type="domain" description="DUF2249" evidence="1">
    <location>
        <begin position="10"/>
        <end position="79"/>
    </location>
</feature>
<dbReference type="Pfam" id="PF10006">
    <property type="entry name" value="DUF2249"/>
    <property type="match status" value="1"/>
</dbReference>
<reference evidence="2" key="1">
    <citation type="journal article" date="2014" name="Int. J. Syst. Evol. Microbiol.">
        <title>Complete genome sequence of Corynebacterium casei LMG S-19264T (=DSM 44701T), isolated from a smear-ripened cheese.</title>
        <authorList>
            <consortium name="US DOE Joint Genome Institute (JGI-PGF)"/>
            <person name="Walter F."/>
            <person name="Albersmeier A."/>
            <person name="Kalinowski J."/>
            <person name="Ruckert C."/>
        </authorList>
    </citation>
    <scope>NUCLEOTIDE SEQUENCE</scope>
    <source>
        <strain evidence="2">CGMCC 1.15493</strain>
    </source>
</reference>
<keyword evidence="3" id="KW-1185">Reference proteome</keyword>
<dbReference type="AlphaFoldDB" id="A0A916YB36"/>
<dbReference type="Proteomes" id="UP000613160">
    <property type="component" value="Unassembled WGS sequence"/>
</dbReference>
<dbReference type="InterPro" id="IPR018720">
    <property type="entry name" value="DUF2249"/>
</dbReference>
<reference evidence="2" key="2">
    <citation type="submission" date="2020-09" db="EMBL/GenBank/DDBJ databases">
        <authorList>
            <person name="Sun Q."/>
            <person name="Zhou Y."/>
        </authorList>
    </citation>
    <scope>NUCLEOTIDE SEQUENCE</scope>
    <source>
        <strain evidence="2">CGMCC 1.15493</strain>
    </source>
</reference>
<sequence length="95" mass="10598">MPDTAILNSVIDVRTLLPHERHSTIFGRIDALTPGASLVIVVDHAPRPLHHQLEARYPGQFSWNYLEEGPVVWRVEIGRPVGGLSEEHVCTCGEH</sequence>
<keyword evidence="2" id="KW-0032">Aminotransferase</keyword>
<gene>
    <name evidence="2" type="ORF">GCM10011335_45520</name>
</gene>
<accession>A0A916YB36</accession>
<evidence type="ECO:0000313" key="2">
    <source>
        <dbReference type="EMBL" id="GGD37676.1"/>
    </source>
</evidence>
<dbReference type="EMBL" id="BMJJ01000014">
    <property type="protein sequence ID" value="GGD37676.1"/>
    <property type="molecule type" value="Genomic_DNA"/>
</dbReference>